<gene>
    <name evidence="2" type="ORF">CY34DRAFT_111165</name>
</gene>
<feature type="region of interest" description="Disordered" evidence="1">
    <location>
        <begin position="61"/>
        <end position="90"/>
    </location>
</feature>
<organism evidence="2 3">
    <name type="scientific">Suillus luteus UH-Slu-Lm8-n1</name>
    <dbReference type="NCBI Taxonomy" id="930992"/>
    <lineage>
        <taxon>Eukaryota</taxon>
        <taxon>Fungi</taxon>
        <taxon>Dikarya</taxon>
        <taxon>Basidiomycota</taxon>
        <taxon>Agaricomycotina</taxon>
        <taxon>Agaricomycetes</taxon>
        <taxon>Agaricomycetidae</taxon>
        <taxon>Boletales</taxon>
        <taxon>Suillineae</taxon>
        <taxon>Suillaceae</taxon>
        <taxon>Suillus</taxon>
    </lineage>
</organism>
<keyword evidence="3" id="KW-1185">Reference proteome</keyword>
<feature type="compositionally biased region" description="Basic and acidic residues" evidence="1">
    <location>
        <begin position="332"/>
        <end position="347"/>
    </location>
</feature>
<feature type="region of interest" description="Disordered" evidence="1">
    <location>
        <begin position="1"/>
        <end position="45"/>
    </location>
</feature>
<feature type="region of interest" description="Disordered" evidence="1">
    <location>
        <begin position="331"/>
        <end position="371"/>
    </location>
</feature>
<sequence>MELRKGSNRKSKAKDTSMSTTSVTTARESRTRRLSKESTRKKERVEIVISDDEHVILEGSPIAVAQSAPKSPQASKHSTSRARRAGKKAKRKVIVQDVDPGSRAHMAIHKGKQREIVISDDEAGVEGPSVTPDVISAGPTDIHVSASTPEVSHNYYDIKFPSEFPEWDDWHHTAFERSNSHMFLKLATWIMYRFRQLTHDSPMNAPVDGLLIPDHPANYVIESEADYNEALGMTRLYAGLANVDTNPEHLCHIFHELGKAAYEGRLESSHPGFRPMPEPPIPVESTTANEEFPWLHAEPCQDSDRSDEMDVEGNVDDVDGDASISTALDHMVISREQRTTGNDLRDSLKRKRTRSKALSPPKADGGRGYPKRLRANIKGAFIRPSSPYVRPQVTPSVSITVTKAPTGGKDITIEDIYPYSQGRMSISHPDISTPSTSAHYPRAGRDIGCDTPHADDTHMDTPSTSNVGDTLAGRSLETTGIDDSLDVYQPVATVAGDTDKTRGGSRAGAQSTGVSSPFDEDLWYNNMAGISLN</sequence>
<protein>
    <submittedName>
        <fullName evidence="2">Uncharacterized protein</fullName>
    </submittedName>
</protein>
<reference evidence="2 3" key="1">
    <citation type="submission" date="2014-04" db="EMBL/GenBank/DDBJ databases">
        <authorList>
            <consortium name="DOE Joint Genome Institute"/>
            <person name="Kuo A."/>
            <person name="Ruytinx J."/>
            <person name="Rineau F."/>
            <person name="Colpaert J."/>
            <person name="Kohler A."/>
            <person name="Nagy L.G."/>
            <person name="Floudas D."/>
            <person name="Copeland A."/>
            <person name="Barry K.W."/>
            <person name="Cichocki N."/>
            <person name="Veneault-Fourrey C."/>
            <person name="LaButti K."/>
            <person name="Lindquist E.A."/>
            <person name="Lipzen A."/>
            <person name="Lundell T."/>
            <person name="Morin E."/>
            <person name="Murat C."/>
            <person name="Sun H."/>
            <person name="Tunlid A."/>
            <person name="Henrissat B."/>
            <person name="Grigoriev I.V."/>
            <person name="Hibbett D.S."/>
            <person name="Martin F."/>
            <person name="Nordberg H.P."/>
            <person name="Cantor M.N."/>
            <person name="Hua S.X."/>
        </authorList>
    </citation>
    <scope>NUCLEOTIDE SEQUENCE [LARGE SCALE GENOMIC DNA]</scope>
    <source>
        <strain evidence="2 3">UH-Slu-Lm8-n1</strain>
    </source>
</reference>
<proteinExistence type="predicted"/>
<dbReference type="Proteomes" id="UP000054485">
    <property type="component" value="Unassembled WGS sequence"/>
</dbReference>
<feature type="region of interest" description="Disordered" evidence="1">
    <location>
        <begin position="496"/>
        <end position="520"/>
    </location>
</feature>
<dbReference type="HOGENOM" id="CLU_511084_0_0_1"/>
<feature type="region of interest" description="Disordered" evidence="1">
    <location>
        <begin position="452"/>
        <end position="471"/>
    </location>
</feature>
<evidence type="ECO:0000313" key="2">
    <source>
        <dbReference type="EMBL" id="KIK31963.1"/>
    </source>
</evidence>
<feature type="compositionally biased region" description="Basic residues" evidence="1">
    <location>
        <begin position="78"/>
        <end position="90"/>
    </location>
</feature>
<dbReference type="OrthoDB" id="2637051at2759"/>
<feature type="compositionally biased region" description="Basic and acidic residues" evidence="1">
    <location>
        <begin position="27"/>
        <end position="45"/>
    </location>
</feature>
<accession>A0A0D0AJ41</accession>
<feature type="compositionally biased region" description="Polar residues" evidence="1">
    <location>
        <begin position="16"/>
        <end position="26"/>
    </location>
</feature>
<dbReference type="EMBL" id="KN836501">
    <property type="protein sequence ID" value="KIK31963.1"/>
    <property type="molecule type" value="Genomic_DNA"/>
</dbReference>
<evidence type="ECO:0000313" key="3">
    <source>
        <dbReference type="Proteomes" id="UP000054485"/>
    </source>
</evidence>
<dbReference type="AlphaFoldDB" id="A0A0D0AJ41"/>
<feature type="compositionally biased region" description="Polar residues" evidence="1">
    <location>
        <begin position="68"/>
        <end position="77"/>
    </location>
</feature>
<evidence type="ECO:0000256" key="1">
    <source>
        <dbReference type="SAM" id="MobiDB-lite"/>
    </source>
</evidence>
<name>A0A0D0AJ41_9AGAM</name>
<dbReference type="InParanoid" id="A0A0D0AJ41"/>
<feature type="compositionally biased region" description="Basic residues" evidence="1">
    <location>
        <begin position="1"/>
        <end position="12"/>
    </location>
</feature>
<reference evidence="3" key="2">
    <citation type="submission" date="2015-01" db="EMBL/GenBank/DDBJ databases">
        <title>Evolutionary Origins and Diversification of the Mycorrhizal Mutualists.</title>
        <authorList>
            <consortium name="DOE Joint Genome Institute"/>
            <consortium name="Mycorrhizal Genomics Consortium"/>
            <person name="Kohler A."/>
            <person name="Kuo A."/>
            <person name="Nagy L.G."/>
            <person name="Floudas D."/>
            <person name="Copeland A."/>
            <person name="Barry K.W."/>
            <person name="Cichocki N."/>
            <person name="Veneault-Fourrey C."/>
            <person name="LaButti K."/>
            <person name="Lindquist E.A."/>
            <person name="Lipzen A."/>
            <person name="Lundell T."/>
            <person name="Morin E."/>
            <person name="Murat C."/>
            <person name="Riley R."/>
            <person name="Ohm R."/>
            <person name="Sun H."/>
            <person name="Tunlid A."/>
            <person name="Henrissat B."/>
            <person name="Grigoriev I.V."/>
            <person name="Hibbett D.S."/>
            <person name="Martin F."/>
        </authorList>
    </citation>
    <scope>NUCLEOTIDE SEQUENCE [LARGE SCALE GENOMIC DNA]</scope>
    <source>
        <strain evidence="3">UH-Slu-Lm8-n1</strain>
    </source>
</reference>